<dbReference type="InterPro" id="IPR001590">
    <property type="entry name" value="Peptidase_M12B"/>
</dbReference>
<proteinExistence type="predicted"/>
<dbReference type="GO" id="GO:0006508">
    <property type="term" value="P:proteolysis"/>
    <property type="evidence" value="ECO:0007669"/>
    <property type="project" value="InterPro"/>
</dbReference>
<evidence type="ECO:0000313" key="4">
    <source>
        <dbReference type="Proteomes" id="UP001149163"/>
    </source>
</evidence>
<organism evidence="3 4">
    <name type="scientific">Penicillium canariense</name>
    <dbReference type="NCBI Taxonomy" id="189055"/>
    <lineage>
        <taxon>Eukaryota</taxon>
        <taxon>Fungi</taxon>
        <taxon>Dikarya</taxon>
        <taxon>Ascomycota</taxon>
        <taxon>Pezizomycotina</taxon>
        <taxon>Eurotiomycetes</taxon>
        <taxon>Eurotiomycetidae</taxon>
        <taxon>Eurotiales</taxon>
        <taxon>Aspergillaceae</taxon>
        <taxon>Penicillium</taxon>
    </lineage>
</organism>
<sequence length="234" mass="25792">MLYRTPNRYSFVPLITLIISIALAFAFKQKQNTFRLVNPLIAYSSVNESALKPLLGRRQLNWDGLGNRNLSANLDNTQRCPSTRRTAHIGIVTDCTYTATFNSTEAARRHIEDIVHTTSVVFETTFNISLEIRNLTISDPECPASSSTATAWNSPCSSGDMNWRLERFSSWRSRIDDNNAYWTLLTGCSSSSGEVGVSWIGALCNSGNSGFSSVSSGVGTNVVARTDAEWQVFA</sequence>
<reference evidence="3" key="1">
    <citation type="submission" date="2022-11" db="EMBL/GenBank/DDBJ databases">
        <authorList>
            <person name="Petersen C."/>
        </authorList>
    </citation>
    <scope>NUCLEOTIDE SEQUENCE</scope>
    <source>
        <strain evidence="3">IBT 26290</strain>
    </source>
</reference>
<dbReference type="PROSITE" id="PS50215">
    <property type="entry name" value="ADAM_MEPRO"/>
    <property type="match status" value="1"/>
</dbReference>
<evidence type="ECO:0000313" key="3">
    <source>
        <dbReference type="EMBL" id="KAJ5176551.1"/>
    </source>
</evidence>
<evidence type="ECO:0000256" key="1">
    <source>
        <dbReference type="PROSITE-ProRule" id="PRU00276"/>
    </source>
</evidence>
<protein>
    <recommendedName>
        <fullName evidence="2">Peptidase M12B domain-containing protein</fullName>
    </recommendedName>
</protein>
<dbReference type="EMBL" id="JAPQKN010000001">
    <property type="protein sequence ID" value="KAJ5176551.1"/>
    <property type="molecule type" value="Genomic_DNA"/>
</dbReference>
<feature type="domain" description="Peptidase M12B" evidence="2">
    <location>
        <begin position="85"/>
        <end position="234"/>
    </location>
</feature>
<dbReference type="OrthoDB" id="5951731at2759"/>
<dbReference type="Pfam" id="PF13688">
    <property type="entry name" value="Reprolysin_5"/>
    <property type="match status" value="1"/>
</dbReference>
<comment type="caution">
    <text evidence="1">Lacks conserved residue(s) required for the propagation of feature annotation.</text>
</comment>
<dbReference type="GO" id="GO:0004222">
    <property type="term" value="F:metalloendopeptidase activity"/>
    <property type="evidence" value="ECO:0007669"/>
    <property type="project" value="InterPro"/>
</dbReference>
<dbReference type="RefSeq" id="XP_056548159.1">
    <property type="nucleotide sequence ID" value="XM_056684553.1"/>
</dbReference>
<dbReference type="InterPro" id="IPR024079">
    <property type="entry name" value="MetalloPept_cat_dom_sf"/>
</dbReference>
<dbReference type="AlphaFoldDB" id="A0A9W9IJ09"/>
<dbReference type="SUPFAM" id="SSF55486">
    <property type="entry name" value="Metalloproteases ('zincins'), catalytic domain"/>
    <property type="match status" value="1"/>
</dbReference>
<name>A0A9W9IJ09_9EURO</name>
<reference evidence="3" key="2">
    <citation type="journal article" date="2023" name="IMA Fungus">
        <title>Comparative genomic study of the Penicillium genus elucidates a diverse pangenome and 15 lateral gene transfer events.</title>
        <authorList>
            <person name="Petersen C."/>
            <person name="Sorensen T."/>
            <person name="Nielsen M.R."/>
            <person name="Sondergaard T.E."/>
            <person name="Sorensen J.L."/>
            <person name="Fitzpatrick D.A."/>
            <person name="Frisvad J.C."/>
            <person name="Nielsen K.L."/>
        </authorList>
    </citation>
    <scope>NUCLEOTIDE SEQUENCE</scope>
    <source>
        <strain evidence="3">IBT 26290</strain>
    </source>
</reference>
<dbReference type="Proteomes" id="UP001149163">
    <property type="component" value="Unassembled WGS sequence"/>
</dbReference>
<evidence type="ECO:0000259" key="2">
    <source>
        <dbReference type="PROSITE" id="PS50215"/>
    </source>
</evidence>
<comment type="caution">
    <text evidence="3">The sequence shown here is derived from an EMBL/GenBank/DDBJ whole genome shotgun (WGS) entry which is preliminary data.</text>
</comment>
<dbReference type="GeneID" id="81423729"/>
<keyword evidence="4" id="KW-1185">Reference proteome</keyword>
<gene>
    <name evidence="3" type="ORF">N7482_002428</name>
</gene>
<dbReference type="Gene3D" id="3.40.390.10">
    <property type="entry name" value="Collagenase (Catalytic Domain)"/>
    <property type="match status" value="1"/>
</dbReference>
<accession>A0A9W9IJ09</accession>